<dbReference type="AlphaFoldDB" id="A0A918TS16"/>
<dbReference type="EC" id="5.2.1.8" evidence="1"/>
<dbReference type="InterPro" id="IPR029000">
    <property type="entry name" value="Cyclophilin-like_dom_sf"/>
</dbReference>
<keyword evidence="2" id="KW-0697">Rotamase</keyword>
<gene>
    <name evidence="5" type="ORF">GCM10007100_30120</name>
</gene>
<dbReference type="InterPro" id="IPR044666">
    <property type="entry name" value="Cyclophilin_A-like"/>
</dbReference>
<dbReference type="SUPFAM" id="SSF50891">
    <property type="entry name" value="Cyclophilin-like"/>
    <property type="match status" value="1"/>
</dbReference>
<dbReference type="Pfam" id="PF00160">
    <property type="entry name" value="Pro_isomerase"/>
    <property type="match status" value="1"/>
</dbReference>
<dbReference type="PANTHER" id="PTHR45625:SF4">
    <property type="entry name" value="PEPTIDYLPROLYL ISOMERASE DOMAIN AND WD REPEAT-CONTAINING PROTEIN 1"/>
    <property type="match status" value="1"/>
</dbReference>
<dbReference type="Proteomes" id="UP000644507">
    <property type="component" value="Unassembled WGS sequence"/>
</dbReference>
<sequence>MSIQILSERIGLWTGSLVFLLGFSQVLALEAEFETSEGTFTVQLFLDSAPLAVSHFVLLAEDQLQWLDTESGRVIKGGYYESRVVTEFGPNDDVSFFVVGGSDASGDSDLGYVFPDQLSPQATHSPYTLALSNSGPNTNGGRVYLTGNDNLTERDESHTVLGHVQSGGGRDVVDRILSSSAGATTVHSVEVTSTSAEWAMIMEQKALLPAVASAVPSVRVTAAGEFDFGFTQPKNSVLWGSSSLDLLEWHPRWRRAILKDDLGLALAPVEALAEREFFRLALVEYPAGASDLGVTSFANRTLSVEGEALGFLHYHFDSTGLSGDFELFLDPDFPAFLTGDFVVEEGLMSSTPYSVSLLLAAEGLGGSSEQRVSLGWDISEGSGLSGRHVTDLIDENGEVIFSDFGPSRLQ</sequence>
<dbReference type="Gene3D" id="2.40.100.10">
    <property type="entry name" value="Cyclophilin-like"/>
    <property type="match status" value="1"/>
</dbReference>
<evidence type="ECO:0000256" key="3">
    <source>
        <dbReference type="ARBA" id="ARBA00023235"/>
    </source>
</evidence>
<evidence type="ECO:0000256" key="1">
    <source>
        <dbReference type="ARBA" id="ARBA00013194"/>
    </source>
</evidence>
<reference evidence="5" key="1">
    <citation type="journal article" date="2014" name="Int. J. Syst. Evol. Microbiol.">
        <title>Complete genome sequence of Corynebacterium casei LMG S-19264T (=DSM 44701T), isolated from a smear-ripened cheese.</title>
        <authorList>
            <consortium name="US DOE Joint Genome Institute (JGI-PGF)"/>
            <person name="Walter F."/>
            <person name="Albersmeier A."/>
            <person name="Kalinowski J."/>
            <person name="Ruckert C."/>
        </authorList>
    </citation>
    <scope>NUCLEOTIDE SEQUENCE</scope>
    <source>
        <strain evidence="5">KCTC 12988</strain>
    </source>
</reference>
<dbReference type="PROSITE" id="PS50072">
    <property type="entry name" value="CSA_PPIASE_2"/>
    <property type="match status" value="1"/>
</dbReference>
<name>A0A918TS16_9BACT</name>
<evidence type="ECO:0000259" key="4">
    <source>
        <dbReference type="PROSITE" id="PS50072"/>
    </source>
</evidence>
<protein>
    <recommendedName>
        <fullName evidence="1">peptidylprolyl isomerase</fullName>
        <ecNumber evidence="1">5.2.1.8</ecNumber>
    </recommendedName>
</protein>
<feature type="domain" description="PPIase cyclophilin-type" evidence="4">
    <location>
        <begin position="38"/>
        <end position="198"/>
    </location>
</feature>
<evidence type="ECO:0000313" key="5">
    <source>
        <dbReference type="EMBL" id="GHC60697.1"/>
    </source>
</evidence>
<reference evidence="5" key="2">
    <citation type="submission" date="2020-09" db="EMBL/GenBank/DDBJ databases">
        <authorList>
            <person name="Sun Q."/>
            <person name="Kim S."/>
        </authorList>
    </citation>
    <scope>NUCLEOTIDE SEQUENCE</scope>
    <source>
        <strain evidence="5">KCTC 12988</strain>
    </source>
</reference>
<dbReference type="RefSeq" id="WP_189571602.1">
    <property type="nucleotide sequence ID" value="NZ_BMXI01000013.1"/>
</dbReference>
<organism evidence="5 6">
    <name type="scientific">Roseibacillus persicicus</name>
    <dbReference type="NCBI Taxonomy" id="454148"/>
    <lineage>
        <taxon>Bacteria</taxon>
        <taxon>Pseudomonadati</taxon>
        <taxon>Verrucomicrobiota</taxon>
        <taxon>Verrucomicrobiia</taxon>
        <taxon>Verrucomicrobiales</taxon>
        <taxon>Verrucomicrobiaceae</taxon>
        <taxon>Roseibacillus</taxon>
    </lineage>
</organism>
<evidence type="ECO:0000256" key="2">
    <source>
        <dbReference type="ARBA" id="ARBA00023110"/>
    </source>
</evidence>
<accession>A0A918TS16</accession>
<dbReference type="PANTHER" id="PTHR45625">
    <property type="entry name" value="PEPTIDYL-PROLYL CIS-TRANS ISOMERASE-RELATED"/>
    <property type="match status" value="1"/>
</dbReference>
<keyword evidence="6" id="KW-1185">Reference proteome</keyword>
<comment type="caution">
    <text evidence="5">The sequence shown here is derived from an EMBL/GenBank/DDBJ whole genome shotgun (WGS) entry which is preliminary data.</text>
</comment>
<proteinExistence type="predicted"/>
<keyword evidence="3" id="KW-0413">Isomerase</keyword>
<dbReference type="EMBL" id="BMXI01000013">
    <property type="protein sequence ID" value="GHC60697.1"/>
    <property type="molecule type" value="Genomic_DNA"/>
</dbReference>
<dbReference type="InterPro" id="IPR002130">
    <property type="entry name" value="Cyclophilin-type_PPIase_dom"/>
</dbReference>
<evidence type="ECO:0000313" key="6">
    <source>
        <dbReference type="Proteomes" id="UP000644507"/>
    </source>
</evidence>
<dbReference type="GO" id="GO:0003755">
    <property type="term" value="F:peptidyl-prolyl cis-trans isomerase activity"/>
    <property type="evidence" value="ECO:0007669"/>
    <property type="project" value="UniProtKB-KW"/>
</dbReference>